<dbReference type="FunFam" id="1.10.40.30:FF:000004">
    <property type="entry name" value="Adenylosuccinate lyase"/>
    <property type="match status" value="1"/>
</dbReference>
<dbReference type="Gene3D" id="1.20.200.10">
    <property type="entry name" value="Fumarase/aspartase (Central domain)"/>
    <property type="match status" value="1"/>
</dbReference>
<comment type="pathway">
    <text evidence="2 13">Purine metabolism; AMP biosynthesis via de novo pathway; AMP from IMP: step 2/2.</text>
</comment>
<dbReference type="InterPro" id="IPR004769">
    <property type="entry name" value="Pur_lyase"/>
</dbReference>
<dbReference type="CDD" id="cd01598">
    <property type="entry name" value="PurB"/>
    <property type="match status" value="1"/>
</dbReference>
<dbReference type="EC" id="4.3.2.2" evidence="4 12"/>
<sequence>MLLSSLTAVSPVDGRYGSRTAALRPIFSEYGLIRNRVLVEVRWLQRLAAHQGIPEVAPFSEQANALLNQLAENFELQHAERVKEFERTTNHDVKAVEYLLKEQAQQLPELAKISEFIHFACTSEDINNLSHALMLREGRDQVVLPLMQQVADKLRELAHEFAEVPMLSRTHGQPASPTTLGKELANVVYRLERQIEQIKAIPLLGKINGAVGNYNAHLSAYADIDWEANAKDFIENDLGLSWNPYTTQIEPHDYIAELFDAVARFNTILIDLDRDIWGYISIGYFKQKTVAGEIGSSTMPHKVNPIDFENSEGNLGIANAIFQHLASKLPVSRWQRDLTDSTVLRNLGVGFGHSIIAYEATLKGLGKLELNAPRLAEDLDNCWEVLAEPVQTVMRRYGIENPYEKLKDLTRGKGITPDALLAFIDTLELPEQAKQELRQLTPSNYIGNAIAQAKRI</sequence>
<dbReference type="AlphaFoldDB" id="A0AAW7DNN7"/>
<reference evidence="16" key="2">
    <citation type="journal article" date="2022" name="Sci. Total Environ.">
        <title>Prevalence, transmission, and molecular epidemiology of tet(X)-positive bacteria among humans, animals, and environmental niches in China: An epidemiological, and genomic-based study.</title>
        <authorList>
            <person name="Dong N."/>
            <person name="Zeng Y."/>
            <person name="Cai C."/>
            <person name="Sun C."/>
            <person name="Lu J."/>
            <person name="Liu C."/>
            <person name="Zhou H."/>
            <person name="Sun Q."/>
            <person name="Shu L."/>
            <person name="Wang H."/>
            <person name="Wang Y."/>
            <person name="Wang S."/>
            <person name="Wu C."/>
            <person name="Chan E.W."/>
            <person name="Chen G."/>
            <person name="Shen Z."/>
            <person name="Chen S."/>
            <person name="Zhang R."/>
        </authorList>
    </citation>
    <scope>NUCLEOTIDE SEQUENCE</scope>
    <source>
        <strain evidence="16">DF46-2-2</strain>
    </source>
</reference>
<evidence type="ECO:0000313" key="17">
    <source>
        <dbReference type="Proteomes" id="UP001173465"/>
    </source>
</evidence>
<dbReference type="Pfam" id="PF00206">
    <property type="entry name" value="Lyase_1"/>
    <property type="match status" value="1"/>
</dbReference>
<dbReference type="InterPro" id="IPR000362">
    <property type="entry name" value="Fumarate_lyase_fam"/>
</dbReference>
<dbReference type="PANTHER" id="PTHR43411:SF1">
    <property type="entry name" value="ADENYLOSUCCINATE LYASE"/>
    <property type="match status" value="1"/>
</dbReference>
<evidence type="ECO:0000256" key="12">
    <source>
        <dbReference type="NCBIfam" id="TIGR00928"/>
    </source>
</evidence>
<dbReference type="InterPro" id="IPR024083">
    <property type="entry name" value="Fumarase/histidase_N"/>
</dbReference>
<evidence type="ECO:0000256" key="13">
    <source>
        <dbReference type="RuleBase" id="RU361172"/>
    </source>
</evidence>
<dbReference type="SUPFAM" id="SSF48557">
    <property type="entry name" value="L-aspartase-like"/>
    <property type="match status" value="1"/>
</dbReference>
<evidence type="ECO:0000256" key="5">
    <source>
        <dbReference type="ARBA" id="ARBA00017058"/>
    </source>
</evidence>
<feature type="domain" description="Fumarate lyase N-terminal" evidence="14">
    <location>
        <begin position="14"/>
        <end position="313"/>
    </location>
</feature>
<comment type="pathway">
    <text evidence="1 13">Purine metabolism; IMP biosynthesis via de novo pathway; 5-amino-1-(5-phospho-D-ribosyl)imidazole-4-carboxamide from 5-amino-1-(5-phospho-D-ribosyl)imidazole-4-carboxylate: step 2/2.</text>
</comment>
<dbReference type="InterPro" id="IPR047136">
    <property type="entry name" value="PurB_bact"/>
</dbReference>
<dbReference type="PROSITE" id="PS00163">
    <property type="entry name" value="FUMARATE_LYASES"/>
    <property type="match status" value="1"/>
</dbReference>
<evidence type="ECO:0000256" key="10">
    <source>
        <dbReference type="ARBA" id="ARBA00030717"/>
    </source>
</evidence>
<dbReference type="Proteomes" id="UP001173465">
    <property type="component" value="Unassembled WGS sequence"/>
</dbReference>
<dbReference type="PANTHER" id="PTHR43411">
    <property type="entry name" value="ADENYLOSUCCINATE LYASE"/>
    <property type="match status" value="1"/>
</dbReference>
<comment type="caution">
    <text evidence="16">The sequence shown here is derived from an EMBL/GenBank/DDBJ whole genome shotgun (WGS) entry which is preliminary data.</text>
</comment>
<dbReference type="NCBIfam" id="NF006764">
    <property type="entry name" value="PRK09285.1"/>
    <property type="match status" value="1"/>
</dbReference>
<evidence type="ECO:0000256" key="7">
    <source>
        <dbReference type="ARBA" id="ARBA00023239"/>
    </source>
</evidence>
<evidence type="ECO:0000256" key="6">
    <source>
        <dbReference type="ARBA" id="ARBA00022755"/>
    </source>
</evidence>
<evidence type="ECO:0000256" key="9">
    <source>
        <dbReference type="ARBA" id="ARBA00025012"/>
    </source>
</evidence>
<dbReference type="GO" id="GO:0004018">
    <property type="term" value="F:N6-(1,2-dicarboxyethyl)AMP AMP-lyase (fumarate-forming) activity"/>
    <property type="evidence" value="ECO:0007669"/>
    <property type="project" value="UniProtKB-UniRule"/>
</dbReference>
<dbReference type="FunFam" id="1.10.275.10:FF:000003">
    <property type="entry name" value="Adenylosuccinate lyase"/>
    <property type="match status" value="1"/>
</dbReference>
<feature type="domain" description="Adenylosuccinate lyase PurB C-terminal" evidence="15">
    <location>
        <begin position="332"/>
        <end position="446"/>
    </location>
</feature>
<dbReference type="FunFam" id="1.20.200.10:FF:000004">
    <property type="entry name" value="Adenylosuccinate lyase"/>
    <property type="match status" value="1"/>
</dbReference>
<dbReference type="Gene3D" id="1.10.275.10">
    <property type="entry name" value="Fumarase/aspartase (N-terminal domain)"/>
    <property type="match status" value="1"/>
</dbReference>
<dbReference type="RefSeq" id="WP_053109288.1">
    <property type="nucleotide sequence ID" value="NZ_CP012362.1"/>
</dbReference>
<evidence type="ECO:0000256" key="8">
    <source>
        <dbReference type="ARBA" id="ARBA00024477"/>
    </source>
</evidence>
<dbReference type="Pfam" id="PF08328">
    <property type="entry name" value="ASL_C"/>
    <property type="match status" value="1"/>
</dbReference>
<dbReference type="Gene3D" id="1.10.40.30">
    <property type="entry name" value="Fumarase/aspartase (C-terminal domain)"/>
    <property type="match status" value="1"/>
</dbReference>
<evidence type="ECO:0000256" key="4">
    <source>
        <dbReference type="ARBA" id="ARBA00012339"/>
    </source>
</evidence>
<organism evidence="16 17">
    <name type="scientific">Thiopseudomonas alkaliphila</name>
    <dbReference type="NCBI Taxonomy" id="1697053"/>
    <lineage>
        <taxon>Bacteria</taxon>
        <taxon>Pseudomonadati</taxon>
        <taxon>Pseudomonadota</taxon>
        <taxon>Gammaproteobacteria</taxon>
        <taxon>Pseudomonadales</taxon>
        <taxon>Pseudomonadaceae</taxon>
        <taxon>Thiopseudomonas</taxon>
    </lineage>
</organism>
<evidence type="ECO:0000313" key="16">
    <source>
        <dbReference type="EMBL" id="MDM1695296.1"/>
    </source>
</evidence>
<evidence type="ECO:0000259" key="14">
    <source>
        <dbReference type="Pfam" id="PF00206"/>
    </source>
</evidence>
<gene>
    <name evidence="16" type="primary">purB</name>
    <name evidence="16" type="ORF">HX099_01240</name>
</gene>
<evidence type="ECO:0000256" key="3">
    <source>
        <dbReference type="ARBA" id="ARBA00008273"/>
    </source>
</evidence>
<comment type="catalytic activity">
    <reaction evidence="11">
        <text>N(6)-(1,2-dicarboxyethyl)-AMP = fumarate + AMP</text>
        <dbReference type="Rhea" id="RHEA:16853"/>
        <dbReference type="ChEBI" id="CHEBI:29806"/>
        <dbReference type="ChEBI" id="CHEBI:57567"/>
        <dbReference type="ChEBI" id="CHEBI:456215"/>
        <dbReference type="EC" id="4.3.2.2"/>
    </reaction>
    <physiologicalReaction direction="left-to-right" evidence="11">
        <dbReference type="Rhea" id="RHEA:16854"/>
    </physiologicalReaction>
</comment>
<evidence type="ECO:0000256" key="11">
    <source>
        <dbReference type="ARBA" id="ARBA00049115"/>
    </source>
</evidence>
<dbReference type="NCBIfam" id="TIGR00928">
    <property type="entry name" value="purB"/>
    <property type="match status" value="1"/>
</dbReference>
<dbReference type="GO" id="GO:0006188">
    <property type="term" value="P:IMP biosynthetic process"/>
    <property type="evidence" value="ECO:0007669"/>
    <property type="project" value="InterPro"/>
</dbReference>
<dbReference type="GO" id="GO:0005829">
    <property type="term" value="C:cytosol"/>
    <property type="evidence" value="ECO:0007669"/>
    <property type="project" value="TreeGrafter"/>
</dbReference>
<evidence type="ECO:0000256" key="2">
    <source>
        <dbReference type="ARBA" id="ARBA00004734"/>
    </source>
</evidence>
<reference evidence="16" key="1">
    <citation type="submission" date="2020-06" db="EMBL/GenBank/DDBJ databases">
        <authorList>
            <person name="Dong N."/>
        </authorList>
    </citation>
    <scope>NUCLEOTIDE SEQUENCE</scope>
    <source>
        <strain evidence="16">DF46-2-2</strain>
    </source>
</reference>
<dbReference type="EMBL" id="JACANB010000001">
    <property type="protein sequence ID" value="MDM1695296.1"/>
    <property type="molecule type" value="Genomic_DNA"/>
</dbReference>
<comment type="similarity">
    <text evidence="3 13">Belongs to the lyase 1 family. Adenylosuccinate lyase subfamily.</text>
</comment>
<dbReference type="PRINTS" id="PR00149">
    <property type="entry name" value="FUMRATELYASE"/>
</dbReference>
<accession>A0AAW7DNN7</accession>
<proteinExistence type="inferred from homology"/>
<comment type="catalytic activity">
    <reaction evidence="8">
        <text>(2S)-2-[5-amino-1-(5-phospho-beta-D-ribosyl)imidazole-4-carboxamido]succinate = 5-amino-1-(5-phospho-beta-D-ribosyl)imidazole-4-carboxamide + fumarate</text>
        <dbReference type="Rhea" id="RHEA:23920"/>
        <dbReference type="ChEBI" id="CHEBI:29806"/>
        <dbReference type="ChEBI" id="CHEBI:58443"/>
        <dbReference type="ChEBI" id="CHEBI:58475"/>
        <dbReference type="EC" id="4.3.2.2"/>
    </reaction>
    <physiologicalReaction direction="left-to-right" evidence="8">
        <dbReference type="Rhea" id="RHEA:23921"/>
    </physiologicalReaction>
</comment>
<evidence type="ECO:0000256" key="1">
    <source>
        <dbReference type="ARBA" id="ARBA00004706"/>
    </source>
</evidence>
<dbReference type="InterPro" id="IPR020557">
    <property type="entry name" value="Fumarate_lyase_CS"/>
</dbReference>
<name>A0AAW7DNN7_9GAMM</name>
<comment type="function">
    <text evidence="9">Catalyzes two reactions in de novo purine nucleotide biosynthesis. Catalyzes the breakdown of 5-aminoimidazole- (N-succinylocarboxamide) ribotide (SAICAR or 2-[5-amino-1-(5-phospho-beta-D-ribosyl)imidazole-4-carboxamido]succinate) to 5-aminoimidazole-4-carboxamide ribotide (AICAR or 5-amino-1-(5-phospho-beta-D-ribosyl)imidazole-4-carboxamide) and fumarate, and of adenylosuccinate (ADS or N(6)-(1,2-dicarboxyethyl)-AMP) to adenosine monophosphate (AMP) and fumarate.</text>
</comment>
<dbReference type="InterPro" id="IPR022761">
    <property type="entry name" value="Fumarate_lyase_N"/>
</dbReference>
<dbReference type="InterPro" id="IPR008948">
    <property type="entry name" value="L-Aspartase-like"/>
</dbReference>
<dbReference type="InterPro" id="IPR013539">
    <property type="entry name" value="PurB_C"/>
</dbReference>
<keyword evidence="7 13" id="KW-0456">Lyase</keyword>
<keyword evidence="6 13" id="KW-0658">Purine biosynthesis</keyword>
<protein>
    <recommendedName>
        <fullName evidence="5 12">Adenylosuccinate lyase</fullName>
        <shortName evidence="13">ASL</shortName>
        <ecNumber evidence="4 12">4.3.2.2</ecNumber>
    </recommendedName>
    <alternativeName>
        <fullName evidence="10 13">Adenylosuccinase</fullName>
    </alternativeName>
</protein>
<evidence type="ECO:0000259" key="15">
    <source>
        <dbReference type="Pfam" id="PF08328"/>
    </source>
</evidence>